<organism evidence="1 3">
    <name type="scientific">Cucumis melo var. makuwa</name>
    <name type="common">Oriental melon</name>
    <dbReference type="NCBI Taxonomy" id="1194695"/>
    <lineage>
        <taxon>Eukaryota</taxon>
        <taxon>Viridiplantae</taxon>
        <taxon>Streptophyta</taxon>
        <taxon>Embryophyta</taxon>
        <taxon>Tracheophyta</taxon>
        <taxon>Spermatophyta</taxon>
        <taxon>Magnoliopsida</taxon>
        <taxon>eudicotyledons</taxon>
        <taxon>Gunneridae</taxon>
        <taxon>Pentapetalae</taxon>
        <taxon>rosids</taxon>
        <taxon>fabids</taxon>
        <taxon>Cucurbitales</taxon>
        <taxon>Cucurbitaceae</taxon>
        <taxon>Benincaseae</taxon>
        <taxon>Cucumis</taxon>
    </lineage>
</organism>
<comment type="caution">
    <text evidence="1">The sequence shown here is derived from an EMBL/GenBank/DDBJ whole genome shotgun (WGS) entry which is preliminary data.</text>
</comment>
<dbReference type="EMBL" id="SSTE01009356">
    <property type="protein sequence ID" value="KAA0053586.1"/>
    <property type="molecule type" value="Genomic_DNA"/>
</dbReference>
<evidence type="ECO:0000313" key="1">
    <source>
        <dbReference type="EMBL" id="KAA0053586.1"/>
    </source>
</evidence>
<accession>A0A5A7UH83</accession>
<reference evidence="3 4" key="1">
    <citation type="submission" date="2019-08" db="EMBL/GenBank/DDBJ databases">
        <title>Draft genome sequences of two oriental melons (Cucumis melo L. var makuwa).</title>
        <authorList>
            <person name="Kwon S.-Y."/>
        </authorList>
    </citation>
    <scope>NUCLEOTIDE SEQUENCE [LARGE SCALE GENOMIC DNA]</scope>
    <source>
        <strain evidence="4">cv. Chang Bougi</strain>
        <strain evidence="3">cv. SW 3</strain>
        <tissue evidence="1">Leaf</tissue>
    </source>
</reference>
<sequence>MASKKAASKSSVVNDAYIGPIICSCSKGITQEQDQAHPDVMLVMMADITTEAAMAEMERKINLLMKIVEERDHKITALREHMRIHETVELSQTHVVKASDKVKNVCKKTNHNNNQLLLLLSQFNSYRI</sequence>
<dbReference type="EMBL" id="SSTD01007152">
    <property type="protein sequence ID" value="TYK19176.1"/>
    <property type="molecule type" value="Genomic_DNA"/>
</dbReference>
<evidence type="ECO:0000313" key="2">
    <source>
        <dbReference type="EMBL" id="TYK19176.1"/>
    </source>
</evidence>
<name>A0A5A7UH83_CUCMM</name>
<evidence type="ECO:0000313" key="4">
    <source>
        <dbReference type="Proteomes" id="UP000321947"/>
    </source>
</evidence>
<gene>
    <name evidence="2" type="ORF">E5676_scaffold522G001070</name>
    <name evidence="1" type="ORF">E6C27_scaffold190G001570</name>
</gene>
<proteinExistence type="predicted"/>
<dbReference type="Proteomes" id="UP000321393">
    <property type="component" value="Unassembled WGS sequence"/>
</dbReference>
<dbReference type="AlphaFoldDB" id="A0A5A7UH83"/>
<protein>
    <submittedName>
        <fullName evidence="1">Ty3-gypsy retrotransposon protein</fullName>
    </submittedName>
</protein>
<evidence type="ECO:0000313" key="3">
    <source>
        <dbReference type="Proteomes" id="UP000321393"/>
    </source>
</evidence>
<dbReference type="Proteomes" id="UP000321947">
    <property type="component" value="Unassembled WGS sequence"/>
</dbReference>